<evidence type="ECO:0000256" key="2">
    <source>
        <dbReference type="ARBA" id="ARBA00022723"/>
    </source>
</evidence>
<name>A0A3N0GQV8_9ACTN</name>
<dbReference type="EMBL" id="RJSF01000037">
    <property type="protein sequence ID" value="RNM14781.1"/>
    <property type="molecule type" value="Genomic_DNA"/>
</dbReference>
<evidence type="ECO:0000256" key="4">
    <source>
        <dbReference type="ARBA" id="ARBA00023014"/>
    </source>
</evidence>
<dbReference type="AlphaFoldDB" id="A0A3N0GQV8"/>
<sequence>MSCQVEICPDGPALVRGADEVIDAAGRAHATTRPVVAVCLCGRSQRAPWCDGTHKVVTAAAPRPSVVEARDS</sequence>
<dbReference type="OrthoDB" id="9800162at2"/>
<keyword evidence="7" id="KW-1185">Reference proteome</keyword>
<evidence type="ECO:0000313" key="7">
    <source>
        <dbReference type="Proteomes" id="UP000279994"/>
    </source>
</evidence>
<keyword evidence="4" id="KW-0411">Iron-sulfur</keyword>
<feature type="domain" description="Iron-binding zinc finger CDGSH type" evidence="5">
    <location>
        <begin position="23"/>
        <end position="60"/>
    </location>
</feature>
<dbReference type="Proteomes" id="UP000279994">
    <property type="component" value="Unassembled WGS sequence"/>
</dbReference>
<dbReference type="InterPro" id="IPR042216">
    <property type="entry name" value="MitoNEET_CISD"/>
</dbReference>
<protein>
    <submittedName>
        <fullName evidence="6">CDGSH iron-sulfur domain-containing protein</fullName>
    </submittedName>
</protein>
<dbReference type="GO" id="GO:0005737">
    <property type="term" value="C:cytoplasm"/>
    <property type="evidence" value="ECO:0007669"/>
    <property type="project" value="UniProtKB-ARBA"/>
</dbReference>
<dbReference type="SMART" id="SM00704">
    <property type="entry name" value="ZnF_CDGSH"/>
    <property type="match status" value="1"/>
</dbReference>
<evidence type="ECO:0000256" key="1">
    <source>
        <dbReference type="ARBA" id="ARBA00022714"/>
    </source>
</evidence>
<comment type="caution">
    <text evidence="6">The sequence shown here is derived from an EMBL/GenBank/DDBJ whole genome shotgun (WGS) entry which is preliminary data.</text>
</comment>
<evidence type="ECO:0000313" key="6">
    <source>
        <dbReference type="EMBL" id="RNM14781.1"/>
    </source>
</evidence>
<keyword evidence="3" id="KW-0408">Iron</keyword>
<organism evidence="6 7">
    <name type="scientific">Nocardioides pocheonensis</name>
    <dbReference type="NCBI Taxonomy" id="661485"/>
    <lineage>
        <taxon>Bacteria</taxon>
        <taxon>Bacillati</taxon>
        <taxon>Actinomycetota</taxon>
        <taxon>Actinomycetes</taxon>
        <taxon>Propionibacteriales</taxon>
        <taxon>Nocardioidaceae</taxon>
        <taxon>Nocardioides</taxon>
    </lineage>
</organism>
<dbReference type="GO" id="GO:0051537">
    <property type="term" value="F:2 iron, 2 sulfur cluster binding"/>
    <property type="evidence" value="ECO:0007669"/>
    <property type="project" value="UniProtKB-KW"/>
</dbReference>
<evidence type="ECO:0000256" key="3">
    <source>
        <dbReference type="ARBA" id="ARBA00023004"/>
    </source>
</evidence>
<accession>A0A3N0GQV8</accession>
<dbReference type="Gene3D" id="3.40.5.90">
    <property type="entry name" value="CDGSH iron-sulfur domain, mitoNEET-type"/>
    <property type="match status" value="1"/>
</dbReference>
<evidence type="ECO:0000259" key="5">
    <source>
        <dbReference type="SMART" id="SM00704"/>
    </source>
</evidence>
<reference evidence="6 7" key="1">
    <citation type="submission" date="2018-11" db="EMBL/GenBank/DDBJ databases">
        <authorList>
            <person name="Li F."/>
        </authorList>
    </citation>
    <scope>NUCLEOTIDE SEQUENCE [LARGE SCALE GENOMIC DNA]</scope>
    <source>
        <strain evidence="6 7">Gsoil 818</strain>
    </source>
</reference>
<proteinExistence type="predicted"/>
<dbReference type="InterPro" id="IPR018967">
    <property type="entry name" value="FeS-contain_CDGSH-typ"/>
</dbReference>
<dbReference type="RefSeq" id="WP_123222744.1">
    <property type="nucleotide sequence ID" value="NZ_RJSF01000037.1"/>
</dbReference>
<keyword evidence="2" id="KW-0479">Metal-binding</keyword>
<dbReference type="GO" id="GO:0046872">
    <property type="term" value="F:metal ion binding"/>
    <property type="evidence" value="ECO:0007669"/>
    <property type="project" value="UniProtKB-KW"/>
</dbReference>
<dbReference type="Pfam" id="PF09360">
    <property type="entry name" value="zf-CDGSH"/>
    <property type="match status" value="1"/>
</dbReference>
<keyword evidence="1" id="KW-0001">2Fe-2S</keyword>
<gene>
    <name evidence="6" type="ORF">EFL26_09940</name>
</gene>